<sequence>MDFGVVGLDSFVDSSDAPSPHPASDPDTNLKSLGSAFSKQDRSGFVDDDWRSSKIPKTETVSASSKTMPLHQGFPLLRSNTLLSSDGRQKEHMLSFSSVKSETSLQSKDSDLISRNTQNSIFPYNQQKSSVYSRNTGCVSGSYSSMHGPVAGIRGPFTQSQWIELEHQALIYKYLSSNVPVPSNLLIPLKKSLYPYGLTCSSAGSLPPNTRWGSFHLGFSGNADPEPGRCRRTDGKKWRCSRDAVADQKYCERHINRGRHRSRKPVEGQTGHSAPGTTNPTAMVATMSTSLSSTVMPSGGASNNLPIIQHQLKSLHPVAASDPGADAPVNRLLNKETVCSRIQESGGLSMMSSTVNLMSSNDKSGAKQEISIGESTQSEFGLVSTDSLLNPSQRGSYPNPKNYDSFLIFNDQESQDQDQHPLRQFFEDWPKDQSSRSVMTWPEEFKSDWTQLSMSIPMSDFSSSSSSPTHEKLAQSPLRLSRELEPIQMNLGVSRNDGELVQKQGNQITMSWGSSMGGPLGEALTNGSSCVKASKVPPSLNLLAEGWDGGQLGSSPTGVLQKATFCSLSNSS</sequence>
<feature type="short sequence motif" description="Bipartite nuclear localization signal" evidence="4">
    <location>
        <begin position="257"/>
        <end position="264"/>
    </location>
</feature>
<dbReference type="KEGG" id="csv:101216004"/>
<reference evidence="9 10" key="3">
    <citation type="journal article" date="2010" name="BMC Genomics">
        <title>Transcriptome sequencing and comparative analysis of cucumber flowers with different sex types.</title>
        <authorList>
            <person name="Guo S."/>
            <person name="Zheng Y."/>
            <person name="Joung J.G."/>
            <person name="Liu S."/>
            <person name="Zhang Z."/>
            <person name="Crasta O.R."/>
            <person name="Sobral B.W."/>
            <person name="Xu Y."/>
            <person name="Huang S."/>
            <person name="Fei Z."/>
        </authorList>
    </citation>
    <scope>NUCLEOTIDE SEQUENCE [LARGE SCALE GENOMIC DNA]</scope>
    <source>
        <strain evidence="10">cv. 9930</strain>
    </source>
</reference>
<dbReference type="PANTHER" id="PTHR31602">
    <property type="entry name" value="GROWTH-REGULATING FACTOR 5"/>
    <property type="match status" value="1"/>
</dbReference>
<dbReference type="InterPro" id="IPR031137">
    <property type="entry name" value="GRF"/>
</dbReference>
<reference evidence="9 10" key="1">
    <citation type="journal article" date="2009" name="Nat. Genet.">
        <title>The genome of the cucumber, Cucumis sativus L.</title>
        <authorList>
            <person name="Huang S."/>
            <person name="Li R."/>
            <person name="Zhang Z."/>
            <person name="Li L."/>
            <person name="Gu X."/>
            <person name="Fan W."/>
            <person name="Lucas W.J."/>
            <person name="Wang X."/>
            <person name="Xie B."/>
            <person name="Ni P."/>
            <person name="Ren Y."/>
            <person name="Zhu H."/>
            <person name="Li J."/>
            <person name="Lin K."/>
            <person name="Jin W."/>
            <person name="Fei Z."/>
            <person name="Li G."/>
            <person name="Staub J."/>
            <person name="Kilian A."/>
            <person name="van der Vossen E.A."/>
            <person name="Wu Y."/>
            <person name="Guo J."/>
            <person name="He J."/>
            <person name="Jia Z."/>
            <person name="Ren Y."/>
            <person name="Tian G."/>
            <person name="Lu Y."/>
            <person name="Ruan J."/>
            <person name="Qian W."/>
            <person name="Wang M."/>
            <person name="Huang Q."/>
            <person name="Li B."/>
            <person name="Xuan Z."/>
            <person name="Cao J."/>
            <person name="Asan"/>
            <person name="Wu Z."/>
            <person name="Zhang J."/>
            <person name="Cai Q."/>
            <person name="Bai Y."/>
            <person name="Zhao B."/>
            <person name="Han Y."/>
            <person name="Li Y."/>
            <person name="Li X."/>
            <person name="Wang S."/>
            <person name="Shi Q."/>
            <person name="Liu S."/>
            <person name="Cho W.K."/>
            <person name="Kim J.Y."/>
            <person name="Xu Y."/>
            <person name="Heller-Uszynska K."/>
            <person name="Miao H."/>
            <person name="Cheng Z."/>
            <person name="Zhang S."/>
            <person name="Wu J."/>
            <person name="Yang Y."/>
            <person name="Kang H."/>
            <person name="Li M."/>
            <person name="Liang H."/>
            <person name="Ren X."/>
            <person name="Shi Z."/>
            <person name="Wen M."/>
            <person name="Jian M."/>
            <person name="Yang H."/>
            <person name="Zhang G."/>
            <person name="Yang Z."/>
            <person name="Chen R."/>
            <person name="Liu S."/>
            <person name="Li J."/>
            <person name="Ma L."/>
            <person name="Liu H."/>
            <person name="Zhou Y."/>
            <person name="Zhao J."/>
            <person name="Fang X."/>
            <person name="Li G."/>
            <person name="Fang L."/>
            <person name="Li Y."/>
            <person name="Liu D."/>
            <person name="Zheng H."/>
            <person name="Zhang Y."/>
            <person name="Qin N."/>
            <person name="Li Z."/>
            <person name="Yang G."/>
            <person name="Yang S."/>
            <person name="Bolund L."/>
            <person name="Kristiansen K."/>
            <person name="Zheng H."/>
            <person name="Li S."/>
            <person name="Zhang X."/>
            <person name="Yang H."/>
            <person name="Wang J."/>
            <person name="Sun R."/>
            <person name="Zhang B."/>
            <person name="Jiang S."/>
            <person name="Wang J."/>
            <person name="Du Y."/>
            <person name="Li S."/>
        </authorList>
    </citation>
    <scope>NUCLEOTIDE SEQUENCE [LARGE SCALE GENOMIC DNA]</scope>
    <source>
        <strain evidence="10">cv. 9930</strain>
    </source>
</reference>
<comment type="similarity">
    <text evidence="2 5">Belongs to the GRF family.</text>
</comment>
<keyword evidence="3 4" id="KW-0539">Nucleus</keyword>
<dbReference type="Gramene" id="KGN48635">
    <property type="protein sequence ID" value="KGN48635"/>
    <property type="gene ID" value="Csa_6G496380"/>
</dbReference>
<protein>
    <recommendedName>
        <fullName evidence="5">Growth-regulating factor</fullName>
    </recommendedName>
</protein>
<feature type="region of interest" description="Disordered" evidence="6">
    <location>
        <begin position="386"/>
        <end position="405"/>
    </location>
</feature>
<dbReference type="OrthoDB" id="1927209at2759"/>
<dbReference type="eggNOG" id="ENOG502QRK7">
    <property type="taxonomic scope" value="Eukaryota"/>
</dbReference>
<keyword evidence="10" id="KW-1185">Reference proteome</keyword>
<evidence type="ECO:0000256" key="2">
    <source>
        <dbReference type="ARBA" id="ARBA00008122"/>
    </source>
</evidence>
<dbReference type="GO" id="GO:0006355">
    <property type="term" value="P:regulation of DNA-templated transcription"/>
    <property type="evidence" value="ECO:0007669"/>
    <property type="project" value="InterPro"/>
</dbReference>
<evidence type="ECO:0000256" key="6">
    <source>
        <dbReference type="SAM" id="MobiDB-lite"/>
    </source>
</evidence>
<dbReference type="OMA" id="GEDCWRS"/>
<keyword evidence="5" id="KW-0805">Transcription regulation</keyword>
<dbReference type="Pfam" id="PF08879">
    <property type="entry name" value="WRC"/>
    <property type="match status" value="1"/>
</dbReference>
<keyword evidence="5" id="KW-0010">Activator</keyword>
<dbReference type="PROSITE" id="PS51666">
    <property type="entry name" value="QLQ"/>
    <property type="match status" value="1"/>
</dbReference>
<reference evidence="9 10" key="4">
    <citation type="journal article" date="2011" name="BMC Genomics">
        <title>RNA-Seq improves annotation of protein-coding genes in the cucumber genome.</title>
        <authorList>
            <person name="Li Z."/>
            <person name="Zhang Z."/>
            <person name="Yan P."/>
            <person name="Huang S."/>
            <person name="Fei Z."/>
            <person name="Lin K."/>
        </authorList>
    </citation>
    <scope>NUCLEOTIDE SEQUENCE [LARGE SCALE GENOMIC DNA]</scope>
    <source>
        <strain evidence="10">cv. 9930</strain>
    </source>
</reference>
<dbReference type="GO" id="GO:0006351">
    <property type="term" value="P:DNA-templated transcription"/>
    <property type="evidence" value="ECO:0007669"/>
    <property type="project" value="UniProtKB-UniRule"/>
</dbReference>
<feature type="compositionally biased region" description="Low complexity" evidence="6">
    <location>
        <begin position="458"/>
        <end position="468"/>
    </location>
</feature>
<feature type="short sequence motif" description="Bipartite nuclear localization signal" evidence="4">
    <location>
        <begin position="229"/>
        <end position="239"/>
    </location>
</feature>
<feature type="compositionally biased region" description="Polar residues" evidence="6">
    <location>
        <begin position="270"/>
        <end position="280"/>
    </location>
</feature>
<evidence type="ECO:0000313" key="10">
    <source>
        <dbReference type="Proteomes" id="UP000029981"/>
    </source>
</evidence>
<keyword evidence="5" id="KW-0804">Transcription</keyword>
<dbReference type="GO" id="GO:0005524">
    <property type="term" value="F:ATP binding"/>
    <property type="evidence" value="ECO:0007669"/>
    <property type="project" value="UniProtKB-UniRule"/>
</dbReference>
<evidence type="ECO:0000259" key="7">
    <source>
        <dbReference type="PROSITE" id="PS51666"/>
    </source>
</evidence>
<proteinExistence type="inferred from homology"/>
<dbReference type="PROSITE" id="PS51667">
    <property type="entry name" value="WRC"/>
    <property type="match status" value="1"/>
</dbReference>
<evidence type="ECO:0000256" key="3">
    <source>
        <dbReference type="ARBA" id="ARBA00023242"/>
    </source>
</evidence>
<feature type="region of interest" description="Disordered" evidence="6">
    <location>
        <begin position="458"/>
        <end position="477"/>
    </location>
</feature>
<gene>
    <name evidence="9" type="ORF">Csa_6G496380</name>
</gene>
<feature type="compositionally biased region" description="Polar residues" evidence="6">
    <location>
        <begin position="386"/>
        <end position="396"/>
    </location>
</feature>
<feature type="region of interest" description="Disordered" evidence="6">
    <location>
        <begin position="254"/>
        <end position="280"/>
    </location>
</feature>
<name>A0A0A0KG06_CUCSA</name>
<comment type="function">
    <text evidence="5">Transcription activator.</text>
</comment>
<feature type="compositionally biased region" description="Basic and acidic residues" evidence="6">
    <location>
        <begin position="39"/>
        <end position="51"/>
    </location>
</feature>
<dbReference type="EMBL" id="CM002927">
    <property type="protein sequence ID" value="KGN48635.1"/>
    <property type="molecule type" value="Genomic_DNA"/>
</dbReference>
<comment type="domain">
    <text evidence="5">The QLQ domain and WRC domain may be involved in protein-protein interaction and DNA-binding, respectively.</text>
</comment>
<dbReference type="Proteomes" id="UP000029981">
    <property type="component" value="Chromosome 6"/>
</dbReference>
<dbReference type="STRING" id="3659.A0A0A0KG06"/>
<dbReference type="InterPro" id="IPR014977">
    <property type="entry name" value="WRC_dom"/>
</dbReference>
<evidence type="ECO:0000313" key="9">
    <source>
        <dbReference type="EMBL" id="KGN48635.1"/>
    </source>
</evidence>
<reference evidence="9 10" key="2">
    <citation type="journal article" date="2009" name="PLoS ONE">
        <title>An integrated genetic and cytogenetic map of the cucumber genome.</title>
        <authorList>
            <person name="Ren Y."/>
            <person name="Zhang Z."/>
            <person name="Liu J."/>
            <person name="Staub J.E."/>
            <person name="Han Y."/>
            <person name="Cheng Z."/>
            <person name="Li X."/>
            <person name="Lu J."/>
            <person name="Miao H."/>
            <person name="Kang H."/>
            <person name="Xie B."/>
            <person name="Gu X."/>
            <person name="Wang X."/>
            <person name="Du Y."/>
            <person name="Jin W."/>
            <person name="Huang S."/>
        </authorList>
    </citation>
    <scope>NUCLEOTIDE SEQUENCE [LARGE SCALE GENOMIC DNA]</scope>
    <source>
        <strain evidence="10">cv. 9930</strain>
    </source>
</reference>
<feature type="domain" description="QLQ" evidence="7">
    <location>
        <begin position="156"/>
        <end position="191"/>
    </location>
</feature>
<dbReference type="GO" id="GO:0005634">
    <property type="term" value="C:nucleus"/>
    <property type="evidence" value="ECO:0007669"/>
    <property type="project" value="UniProtKB-SubCell"/>
</dbReference>
<evidence type="ECO:0000256" key="5">
    <source>
        <dbReference type="RuleBase" id="RU367127"/>
    </source>
</evidence>
<feature type="compositionally biased region" description="Polar residues" evidence="6">
    <location>
        <begin position="29"/>
        <end position="38"/>
    </location>
</feature>
<comment type="subcellular location">
    <subcellularLocation>
        <location evidence="1 4 5">Nucleus</location>
    </subcellularLocation>
</comment>
<dbReference type="GO" id="GO:0099402">
    <property type="term" value="P:plant organ development"/>
    <property type="evidence" value="ECO:0007669"/>
    <property type="project" value="UniProtKB-ARBA"/>
</dbReference>
<dbReference type="InterPro" id="IPR014978">
    <property type="entry name" value="Gln-Leu-Gln_QLQ"/>
</dbReference>
<dbReference type="AlphaFoldDB" id="A0A0A0KG06"/>
<evidence type="ECO:0000256" key="4">
    <source>
        <dbReference type="PROSITE-ProRule" id="PRU01002"/>
    </source>
</evidence>
<evidence type="ECO:0000256" key="1">
    <source>
        <dbReference type="ARBA" id="ARBA00004123"/>
    </source>
</evidence>
<dbReference type="SMART" id="SM00951">
    <property type="entry name" value="QLQ"/>
    <property type="match status" value="1"/>
</dbReference>
<feature type="region of interest" description="Disordered" evidence="6">
    <location>
        <begin position="1"/>
        <end position="51"/>
    </location>
</feature>
<dbReference type="PANTHER" id="PTHR31602:SF42">
    <property type="entry name" value="GROWTH-REGULATING FACTOR 2"/>
    <property type="match status" value="1"/>
</dbReference>
<feature type="domain" description="WRC" evidence="8">
    <location>
        <begin position="224"/>
        <end position="268"/>
    </location>
</feature>
<accession>A0A0A0KG06</accession>
<dbReference type="Pfam" id="PF08880">
    <property type="entry name" value="QLQ"/>
    <property type="match status" value="1"/>
</dbReference>
<evidence type="ECO:0000259" key="8">
    <source>
        <dbReference type="PROSITE" id="PS51667"/>
    </source>
</evidence>
<organism evidence="9 10">
    <name type="scientific">Cucumis sativus</name>
    <name type="common">Cucumber</name>
    <dbReference type="NCBI Taxonomy" id="3659"/>
    <lineage>
        <taxon>Eukaryota</taxon>
        <taxon>Viridiplantae</taxon>
        <taxon>Streptophyta</taxon>
        <taxon>Embryophyta</taxon>
        <taxon>Tracheophyta</taxon>
        <taxon>Spermatophyta</taxon>
        <taxon>Magnoliopsida</taxon>
        <taxon>eudicotyledons</taxon>
        <taxon>Gunneridae</taxon>
        <taxon>Pentapetalae</taxon>
        <taxon>rosids</taxon>
        <taxon>fabids</taxon>
        <taxon>Cucurbitales</taxon>
        <taxon>Cucurbitaceae</taxon>
        <taxon>Benincaseae</taxon>
        <taxon>Cucumis</taxon>
    </lineage>
</organism>